<protein>
    <submittedName>
        <fullName evidence="1">Uncharacterized protein</fullName>
    </submittedName>
</protein>
<comment type="caution">
    <text evidence="1">The sequence shown here is derived from an EMBL/GenBank/DDBJ whole genome shotgun (WGS) entry which is preliminary data.</text>
</comment>
<keyword evidence="2" id="KW-1185">Reference proteome</keyword>
<gene>
    <name evidence="1" type="ORF">SAMN02745910_01447</name>
</gene>
<reference evidence="1 2" key="1">
    <citation type="submission" date="2016-10" db="EMBL/GenBank/DDBJ databases">
        <authorList>
            <person name="Varghese N."/>
            <person name="Submissions S."/>
        </authorList>
    </citation>
    <scope>NUCLEOTIDE SEQUENCE [LARGE SCALE GENOMIC DNA]</scope>
    <source>
        <strain evidence="1 2">DSM 13796</strain>
    </source>
</reference>
<proteinExistence type="predicted"/>
<dbReference type="Proteomes" id="UP000182762">
    <property type="component" value="Unassembled WGS sequence"/>
</dbReference>
<evidence type="ECO:0000313" key="2">
    <source>
        <dbReference type="Proteomes" id="UP000182762"/>
    </source>
</evidence>
<organism evidence="1 2">
    <name type="scientific">Priestia endophytica DSM 13796</name>
    <dbReference type="NCBI Taxonomy" id="1121089"/>
    <lineage>
        <taxon>Bacteria</taxon>
        <taxon>Bacillati</taxon>
        <taxon>Bacillota</taxon>
        <taxon>Bacilli</taxon>
        <taxon>Bacillales</taxon>
        <taxon>Bacillaceae</taxon>
        <taxon>Priestia</taxon>
    </lineage>
</organism>
<sequence>MADVGNTSTSISCYIEKNGDENVTIILGNLFKRNTGPNFAFIF</sequence>
<evidence type="ECO:0000313" key="1">
    <source>
        <dbReference type="EMBL" id="SFQ45833.1"/>
    </source>
</evidence>
<dbReference type="EMBL" id="FOXX01000003">
    <property type="protein sequence ID" value="SFQ45833.1"/>
    <property type="molecule type" value="Genomic_DNA"/>
</dbReference>
<accession>A0A1I5YNR3</accession>
<name>A0A1I5YNR3_9BACI</name>